<accession>A0A151GJ67</accession>
<feature type="transmembrane region" description="Helical" evidence="2">
    <location>
        <begin position="160"/>
        <end position="182"/>
    </location>
</feature>
<reference evidence="3 4" key="1">
    <citation type="journal article" date="2016" name="Sci. Rep.">
        <title>Insights into Adaptations to a Near-Obligate Nematode Endoparasitic Lifestyle from the Finished Genome of Drechmeria coniospora.</title>
        <authorList>
            <person name="Zhang L."/>
            <person name="Zhou Z."/>
            <person name="Guo Q."/>
            <person name="Fokkens L."/>
            <person name="Miskei M."/>
            <person name="Pocsi I."/>
            <person name="Zhang W."/>
            <person name="Chen M."/>
            <person name="Wang L."/>
            <person name="Sun Y."/>
            <person name="Donzelli B.G."/>
            <person name="Gibson D.M."/>
            <person name="Nelson D.R."/>
            <person name="Luo J.G."/>
            <person name="Rep M."/>
            <person name="Liu H."/>
            <person name="Yang S."/>
            <person name="Wang J."/>
            <person name="Krasnoff S.B."/>
            <person name="Xu Y."/>
            <person name="Molnar I."/>
            <person name="Lin M."/>
        </authorList>
    </citation>
    <scope>NUCLEOTIDE SEQUENCE [LARGE SCALE GENOMIC DNA]</scope>
    <source>
        <strain evidence="3 4">ARSEF 6962</strain>
    </source>
</reference>
<evidence type="ECO:0000256" key="1">
    <source>
        <dbReference type="SAM" id="MobiDB-lite"/>
    </source>
</evidence>
<dbReference type="AlphaFoldDB" id="A0A151GJ67"/>
<evidence type="ECO:0000256" key="2">
    <source>
        <dbReference type="SAM" id="Phobius"/>
    </source>
</evidence>
<feature type="region of interest" description="Disordered" evidence="1">
    <location>
        <begin position="1"/>
        <end position="105"/>
    </location>
</feature>
<proteinExistence type="predicted"/>
<dbReference type="RefSeq" id="XP_040656502.1">
    <property type="nucleotide sequence ID" value="XM_040801469.1"/>
</dbReference>
<gene>
    <name evidence="3" type="ORF">DCS_04157</name>
</gene>
<keyword evidence="2" id="KW-0472">Membrane</keyword>
<comment type="caution">
    <text evidence="3">The sequence shown here is derived from an EMBL/GenBank/DDBJ whole genome shotgun (WGS) entry which is preliminary data.</text>
</comment>
<keyword evidence="2" id="KW-0812">Transmembrane</keyword>
<protein>
    <submittedName>
        <fullName evidence="3">Uncharacterized protein</fullName>
    </submittedName>
</protein>
<name>A0A151GJ67_DRECN</name>
<dbReference type="GeneID" id="63716800"/>
<organism evidence="3 4">
    <name type="scientific">Drechmeria coniospora</name>
    <name type="common">Nematophagous fungus</name>
    <name type="synonym">Meria coniospora</name>
    <dbReference type="NCBI Taxonomy" id="98403"/>
    <lineage>
        <taxon>Eukaryota</taxon>
        <taxon>Fungi</taxon>
        <taxon>Dikarya</taxon>
        <taxon>Ascomycota</taxon>
        <taxon>Pezizomycotina</taxon>
        <taxon>Sordariomycetes</taxon>
        <taxon>Hypocreomycetidae</taxon>
        <taxon>Hypocreales</taxon>
        <taxon>Ophiocordycipitaceae</taxon>
        <taxon>Drechmeria</taxon>
    </lineage>
</organism>
<evidence type="ECO:0000313" key="3">
    <source>
        <dbReference type="EMBL" id="KYK57150.1"/>
    </source>
</evidence>
<keyword evidence="4" id="KW-1185">Reference proteome</keyword>
<feature type="transmembrane region" description="Helical" evidence="2">
    <location>
        <begin position="463"/>
        <end position="488"/>
    </location>
</feature>
<dbReference type="InParanoid" id="A0A151GJ67"/>
<dbReference type="Proteomes" id="UP000076580">
    <property type="component" value="Chromosome 02"/>
</dbReference>
<feature type="transmembrane region" description="Helical" evidence="2">
    <location>
        <begin position="210"/>
        <end position="233"/>
    </location>
</feature>
<keyword evidence="2" id="KW-1133">Transmembrane helix</keyword>
<evidence type="ECO:0000313" key="4">
    <source>
        <dbReference type="Proteomes" id="UP000076580"/>
    </source>
</evidence>
<feature type="compositionally biased region" description="Polar residues" evidence="1">
    <location>
        <begin position="94"/>
        <end position="105"/>
    </location>
</feature>
<feature type="compositionally biased region" description="Low complexity" evidence="1">
    <location>
        <begin position="25"/>
        <end position="44"/>
    </location>
</feature>
<sequence>MNPQEARGLGYGKPGSTESIANGVPSTSASRATSESTRTPRSAPIIKNVDQTSGHVPTEPAGSARGIRFESSNPPSPARPPSGEGDGRRPISPPSATEMPSSSQDALAVDMEPGFSSWADVVDGKPTPWFPWTCFGSRLEHKIRDPGAASSIRYSVRPKLPLLVCFLYFAGFFAYCLLISTFHRTLQNLGFDCTPTTTTLPRNGRNSTVAIVWAETLVVTGVCFLLAQGYYGVRASRERMERVRQNTMTLAYSFLKSLRTSNNALQLQLEIYECLALLTAYPVALLAQIRGNTCEPAVTRYCRDISHALMRLRRGDDPVLSAPFERSEAWESRGFREFAAVEYFFEIFSMQLQLEFRRRSMRMNVPPSLTTQHVIYNLRNHFENLVDKGKVDQATASMMRDTIDMLSLAGRECTIFSHGDIAPMAFLWSVRLAGWLVALYNPVQSCQMLVNRTLAEDDSTTRLPLLNLSILFFMVVLAILSTTLTIIIREMWCMWDPFSKATNPYAWTLGIANEIDNMLNEFYEYDDSAHCLATSKPSDF</sequence>
<dbReference type="EMBL" id="LAYC01000002">
    <property type="protein sequence ID" value="KYK57150.1"/>
    <property type="molecule type" value="Genomic_DNA"/>
</dbReference>